<proteinExistence type="predicted"/>
<evidence type="ECO:0000313" key="2">
    <source>
        <dbReference type="Proteomes" id="UP000789759"/>
    </source>
</evidence>
<name>A0A9N9HM45_9GLOM</name>
<keyword evidence="2" id="KW-1185">Reference proteome</keyword>
<dbReference type="Proteomes" id="UP000789759">
    <property type="component" value="Unassembled WGS sequence"/>
</dbReference>
<reference evidence="1" key="1">
    <citation type="submission" date="2021-06" db="EMBL/GenBank/DDBJ databases">
        <authorList>
            <person name="Kallberg Y."/>
            <person name="Tangrot J."/>
            <person name="Rosling A."/>
        </authorList>
    </citation>
    <scope>NUCLEOTIDE SEQUENCE</scope>
    <source>
        <strain evidence="1">FL966</strain>
    </source>
</reference>
<evidence type="ECO:0000313" key="1">
    <source>
        <dbReference type="EMBL" id="CAG8690865.1"/>
    </source>
</evidence>
<dbReference type="AlphaFoldDB" id="A0A9N9HM45"/>
<organism evidence="1 2">
    <name type="scientific">Cetraspora pellucida</name>
    <dbReference type="NCBI Taxonomy" id="1433469"/>
    <lineage>
        <taxon>Eukaryota</taxon>
        <taxon>Fungi</taxon>
        <taxon>Fungi incertae sedis</taxon>
        <taxon>Mucoromycota</taxon>
        <taxon>Glomeromycotina</taxon>
        <taxon>Glomeromycetes</taxon>
        <taxon>Diversisporales</taxon>
        <taxon>Gigasporaceae</taxon>
        <taxon>Cetraspora</taxon>
    </lineage>
</organism>
<comment type="caution">
    <text evidence="1">The sequence shown here is derived from an EMBL/GenBank/DDBJ whole genome shotgun (WGS) entry which is preliminary data.</text>
</comment>
<protein>
    <submittedName>
        <fullName evidence="1">1530_t:CDS:1</fullName>
    </submittedName>
</protein>
<feature type="non-terminal residue" evidence="1">
    <location>
        <position position="1"/>
    </location>
</feature>
<dbReference type="EMBL" id="CAJVQA010009884">
    <property type="protein sequence ID" value="CAG8690865.1"/>
    <property type="molecule type" value="Genomic_DNA"/>
</dbReference>
<gene>
    <name evidence="1" type="ORF">CPELLU_LOCUS11286</name>
</gene>
<dbReference type="OrthoDB" id="2430002at2759"/>
<accession>A0A9N9HM45</accession>
<sequence length="266" mass="30808">CCLCFAMNKNQDNFLTINKKLEDFFVINKENKEQENFTDKASNNFMNKEAIDSEFEIGQVENWIQYSDCILHDVTHKTNCYRMALALFVGFDITNIYPAVILINADPAVDAIIYQYSTKEIGAEEPFIVVDKFFIEVPKVLNFLVLYLYLKQEKSNFQAENLTTLEQKMMYGNIHGIYKKALHKALQNKTKSQYLIKLLENFVEDDNDKQYKLDDSQEIDSLDDEKKNSDPMILYIQTPKIHCGRGHPKGTKCLKSAHKVSKPMAN</sequence>